<evidence type="ECO:0000313" key="2">
    <source>
        <dbReference type="Proteomes" id="UP001060215"/>
    </source>
</evidence>
<dbReference type="EMBL" id="CM045767">
    <property type="protein sequence ID" value="KAI7998854.1"/>
    <property type="molecule type" value="Genomic_DNA"/>
</dbReference>
<organism evidence="1 2">
    <name type="scientific">Camellia lanceoleosa</name>
    <dbReference type="NCBI Taxonomy" id="1840588"/>
    <lineage>
        <taxon>Eukaryota</taxon>
        <taxon>Viridiplantae</taxon>
        <taxon>Streptophyta</taxon>
        <taxon>Embryophyta</taxon>
        <taxon>Tracheophyta</taxon>
        <taxon>Spermatophyta</taxon>
        <taxon>Magnoliopsida</taxon>
        <taxon>eudicotyledons</taxon>
        <taxon>Gunneridae</taxon>
        <taxon>Pentapetalae</taxon>
        <taxon>asterids</taxon>
        <taxon>Ericales</taxon>
        <taxon>Theaceae</taxon>
        <taxon>Camellia</taxon>
    </lineage>
</organism>
<keyword evidence="2" id="KW-1185">Reference proteome</keyword>
<gene>
    <name evidence="1" type="ORF">LOK49_LG10G01596</name>
</gene>
<proteinExistence type="predicted"/>
<accession>A0ACC0GE57</accession>
<sequence length="132" mass="14097">MPGVVSVFPNNCRRLYTTHSWDFMGLLGEETMEIPGYSTKKTCLVDHKGKTRARDAALNAIQSPLLDIGIERATGIVWNITGGSDLTLYEGDYFSDAISVGSFHAVSHGIVVVSSVGNEGNRGSATYAQGNG</sequence>
<name>A0ACC0GE57_9ERIC</name>
<reference evidence="1 2" key="1">
    <citation type="journal article" date="2022" name="Plant J.">
        <title>Chromosome-level genome of Camellia lanceoleosa provides a valuable resource for understanding genome evolution and self-incompatibility.</title>
        <authorList>
            <person name="Gong W."/>
            <person name="Xiao S."/>
            <person name="Wang L."/>
            <person name="Liao Z."/>
            <person name="Chang Y."/>
            <person name="Mo W."/>
            <person name="Hu G."/>
            <person name="Li W."/>
            <person name="Zhao G."/>
            <person name="Zhu H."/>
            <person name="Hu X."/>
            <person name="Ji K."/>
            <person name="Xiang X."/>
            <person name="Song Q."/>
            <person name="Yuan D."/>
            <person name="Jin S."/>
            <person name="Zhang L."/>
        </authorList>
    </citation>
    <scope>NUCLEOTIDE SEQUENCE [LARGE SCALE GENOMIC DNA]</scope>
    <source>
        <strain evidence="1">SQ_2022a</strain>
    </source>
</reference>
<comment type="caution">
    <text evidence="1">The sequence shown here is derived from an EMBL/GenBank/DDBJ whole genome shotgun (WGS) entry which is preliminary data.</text>
</comment>
<protein>
    <submittedName>
        <fullName evidence="1">Uncharacterized protein</fullName>
    </submittedName>
</protein>
<evidence type="ECO:0000313" key="1">
    <source>
        <dbReference type="EMBL" id="KAI7998854.1"/>
    </source>
</evidence>
<dbReference type="Proteomes" id="UP001060215">
    <property type="component" value="Chromosome 10"/>
</dbReference>